<accession>A0A814R0H1</accession>
<dbReference type="EMBL" id="CAJNOQ010006187">
    <property type="protein sequence ID" value="CAF1126660.1"/>
    <property type="molecule type" value="Genomic_DNA"/>
</dbReference>
<organism evidence="1 3">
    <name type="scientific">Didymodactylos carnosus</name>
    <dbReference type="NCBI Taxonomy" id="1234261"/>
    <lineage>
        <taxon>Eukaryota</taxon>
        <taxon>Metazoa</taxon>
        <taxon>Spiralia</taxon>
        <taxon>Gnathifera</taxon>
        <taxon>Rotifera</taxon>
        <taxon>Eurotatoria</taxon>
        <taxon>Bdelloidea</taxon>
        <taxon>Philodinida</taxon>
        <taxon>Philodinidae</taxon>
        <taxon>Didymodactylos</taxon>
    </lineage>
</organism>
<dbReference type="AlphaFoldDB" id="A0A814R0H1"/>
<sequence length="129" mass="14713">MRYCVTCKETTLQSCLLHTIVNWTSQFEMSMPTKLEMNMQCLRELLANNFVIKPVLPVETILKVIQSDDIPAEVWLDCLRAAVQSESNNNNQNSISFDFAPVIMPTMDFHLQPSTLSKSDSSAHRFQSK</sequence>
<dbReference type="Proteomes" id="UP000663829">
    <property type="component" value="Unassembled WGS sequence"/>
</dbReference>
<name>A0A814R0H1_9BILA</name>
<gene>
    <name evidence="1" type="ORF">GPM918_LOCUS19971</name>
    <name evidence="2" type="ORF">SRO942_LOCUS19971</name>
</gene>
<proteinExistence type="predicted"/>
<dbReference type="Proteomes" id="UP000681722">
    <property type="component" value="Unassembled WGS sequence"/>
</dbReference>
<evidence type="ECO:0000313" key="2">
    <source>
        <dbReference type="EMBL" id="CAF3890286.1"/>
    </source>
</evidence>
<evidence type="ECO:0000313" key="1">
    <source>
        <dbReference type="EMBL" id="CAF1126660.1"/>
    </source>
</evidence>
<protein>
    <submittedName>
        <fullName evidence="1">Uncharacterized protein</fullName>
    </submittedName>
</protein>
<keyword evidence="3" id="KW-1185">Reference proteome</keyword>
<dbReference type="OrthoDB" id="10594854at2759"/>
<dbReference type="EMBL" id="CAJOBC010006189">
    <property type="protein sequence ID" value="CAF3890286.1"/>
    <property type="molecule type" value="Genomic_DNA"/>
</dbReference>
<comment type="caution">
    <text evidence="1">The sequence shown here is derived from an EMBL/GenBank/DDBJ whole genome shotgun (WGS) entry which is preliminary data.</text>
</comment>
<reference evidence="1" key="1">
    <citation type="submission" date="2021-02" db="EMBL/GenBank/DDBJ databases">
        <authorList>
            <person name="Nowell W R."/>
        </authorList>
    </citation>
    <scope>NUCLEOTIDE SEQUENCE</scope>
</reference>
<evidence type="ECO:0000313" key="3">
    <source>
        <dbReference type="Proteomes" id="UP000663829"/>
    </source>
</evidence>